<dbReference type="FunFam" id="2.160.10.10:FF:000001">
    <property type="entry name" value="UTP--glucose-1-phosphate uridylyltransferase"/>
    <property type="match status" value="1"/>
</dbReference>
<comment type="function">
    <text evidence="7">UTP--glucose-1-phosphate uridylyltransferase catalyzing the conversion of glucose-1-phosphate into UDP-glucose, a crucial precursor for the production of glycogen.</text>
</comment>
<dbReference type="InterPro" id="IPR016267">
    <property type="entry name" value="UDPGP_trans"/>
</dbReference>
<gene>
    <name evidence="9" type="ORF">HNAJ_LOCUS3763</name>
</gene>
<keyword evidence="5" id="KW-0808">Transferase</keyword>
<evidence type="ECO:0000256" key="4">
    <source>
        <dbReference type="ARBA" id="ARBA00019048"/>
    </source>
</evidence>
<evidence type="ECO:0000256" key="2">
    <source>
        <dbReference type="ARBA" id="ARBA00011823"/>
    </source>
</evidence>
<reference evidence="9 10" key="2">
    <citation type="submission" date="2018-11" db="EMBL/GenBank/DDBJ databases">
        <authorList>
            <consortium name="Pathogen Informatics"/>
        </authorList>
    </citation>
    <scope>NUCLEOTIDE SEQUENCE [LARGE SCALE GENOMIC DNA]</scope>
</reference>
<evidence type="ECO:0000313" key="10">
    <source>
        <dbReference type="Proteomes" id="UP000278807"/>
    </source>
</evidence>
<dbReference type="GO" id="GO:0005978">
    <property type="term" value="P:glycogen biosynthetic process"/>
    <property type="evidence" value="ECO:0007669"/>
    <property type="project" value="UniProtKB-UniPathway"/>
</dbReference>
<organism evidence="11">
    <name type="scientific">Rodentolepis nana</name>
    <name type="common">Dwarf tapeworm</name>
    <name type="synonym">Hymenolepis nana</name>
    <dbReference type="NCBI Taxonomy" id="102285"/>
    <lineage>
        <taxon>Eukaryota</taxon>
        <taxon>Metazoa</taxon>
        <taxon>Spiralia</taxon>
        <taxon>Lophotrochozoa</taxon>
        <taxon>Platyhelminthes</taxon>
        <taxon>Cestoda</taxon>
        <taxon>Eucestoda</taxon>
        <taxon>Cyclophyllidea</taxon>
        <taxon>Hymenolepididae</taxon>
        <taxon>Rodentolepis</taxon>
    </lineage>
</organism>
<name>A0A0R3T9M6_RODNA</name>
<evidence type="ECO:0000313" key="9">
    <source>
        <dbReference type="EMBL" id="VDN99622.1"/>
    </source>
</evidence>
<evidence type="ECO:0000256" key="8">
    <source>
        <dbReference type="ARBA" id="ARBA00047432"/>
    </source>
</evidence>
<dbReference type="EMBL" id="UZAE01002318">
    <property type="protein sequence ID" value="VDN99622.1"/>
    <property type="molecule type" value="Genomic_DNA"/>
</dbReference>
<dbReference type="PANTHER" id="PTHR43511">
    <property type="match status" value="1"/>
</dbReference>
<keyword evidence="6" id="KW-0548">Nucleotidyltransferase</keyword>
<dbReference type="STRING" id="102285.A0A0R3T9M6"/>
<evidence type="ECO:0000256" key="3">
    <source>
        <dbReference type="ARBA" id="ARBA00012415"/>
    </source>
</evidence>
<comment type="similarity">
    <text evidence="1">Belongs to the UDPGP type 1 family.</text>
</comment>
<dbReference type="Pfam" id="PF01704">
    <property type="entry name" value="UDPGP"/>
    <property type="match status" value="1"/>
</dbReference>
<sequence length="157" mass="17508">MSVACEIMIFNTDRINLLLASSDLYVSLALKVPPKRMLSIKSTSDLLILRSDIFEASCSGLILSPRRKSLDLPTIKLGSRLKSIEDLQRRIPSTPSMVNLSHLTLSGDIYFERNVILKGSVKILAKNNETIVIPEGTVLENQVVIGNFQNHRRSVFV</sequence>
<dbReference type="GO" id="GO:0003983">
    <property type="term" value="F:UTP:glucose-1-phosphate uridylyltransferase activity"/>
    <property type="evidence" value="ECO:0007669"/>
    <property type="project" value="UniProtKB-EC"/>
</dbReference>
<dbReference type="Proteomes" id="UP000278807">
    <property type="component" value="Unassembled WGS sequence"/>
</dbReference>
<comment type="catalytic activity">
    <reaction evidence="8">
        <text>alpha-D-glucose 1-phosphate + UTP + H(+) = UDP-alpha-D-glucose + diphosphate</text>
        <dbReference type="Rhea" id="RHEA:19889"/>
        <dbReference type="ChEBI" id="CHEBI:15378"/>
        <dbReference type="ChEBI" id="CHEBI:33019"/>
        <dbReference type="ChEBI" id="CHEBI:46398"/>
        <dbReference type="ChEBI" id="CHEBI:58601"/>
        <dbReference type="ChEBI" id="CHEBI:58885"/>
        <dbReference type="EC" id="2.7.7.9"/>
    </reaction>
    <physiologicalReaction direction="left-to-right" evidence="8">
        <dbReference type="Rhea" id="RHEA:19890"/>
    </physiologicalReaction>
</comment>
<evidence type="ECO:0000256" key="1">
    <source>
        <dbReference type="ARBA" id="ARBA00010401"/>
    </source>
</evidence>
<dbReference type="OrthoDB" id="932129at2759"/>
<evidence type="ECO:0000313" key="11">
    <source>
        <dbReference type="WBParaSite" id="HNAJ_0000376501-mRNA-1"/>
    </source>
</evidence>
<evidence type="ECO:0000256" key="7">
    <source>
        <dbReference type="ARBA" id="ARBA00023579"/>
    </source>
</evidence>
<reference evidence="11" key="1">
    <citation type="submission" date="2017-02" db="UniProtKB">
        <authorList>
            <consortium name="WormBaseParasite"/>
        </authorList>
    </citation>
    <scope>IDENTIFICATION</scope>
</reference>
<dbReference type="UniPathway" id="UPA00164"/>
<accession>A0A0R3T9M6</accession>
<dbReference type="Gene3D" id="2.160.10.10">
    <property type="entry name" value="Hexapeptide repeat proteins"/>
    <property type="match status" value="1"/>
</dbReference>
<keyword evidence="10" id="KW-1185">Reference proteome</keyword>
<dbReference type="AlphaFoldDB" id="A0A0R3T9M6"/>
<dbReference type="EC" id="2.7.7.9" evidence="3"/>
<dbReference type="InterPro" id="IPR011004">
    <property type="entry name" value="Trimer_LpxA-like_sf"/>
</dbReference>
<dbReference type="InterPro" id="IPR002618">
    <property type="entry name" value="UDPGP_fam"/>
</dbReference>
<evidence type="ECO:0000256" key="6">
    <source>
        <dbReference type="ARBA" id="ARBA00022695"/>
    </source>
</evidence>
<evidence type="ECO:0000256" key="5">
    <source>
        <dbReference type="ARBA" id="ARBA00022679"/>
    </source>
</evidence>
<dbReference type="GO" id="GO:0006011">
    <property type="term" value="P:UDP-alpha-D-glucose metabolic process"/>
    <property type="evidence" value="ECO:0007669"/>
    <property type="project" value="InterPro"/>
</dbReference>
<comment type="subunit">
    <text evidence="2">Homooctamer.</text>
</comment>
<dbReference type="SUPFAM" id="SSF51161">
    <property type="entry name" value="Trimeric LpxA-like enzymes"/>
    <property type="match status" value="1"/>
</dbReference>
<dbReference type="WBParaSite" id="HNAJ_0000376501-mRNA-1">
    <property type="protein sequence ID" value="HNAJ_0000376501-mRNA-1"/>
    <property type="gene ID" value="HNAJ_0000376501"/>
</dbReference>
<proteinExistence type="inferred from homology"/>
<protein>
    <recommendedName>
        <fullName evidence="4">UTP--glucose-1-phosphate uridylyltransferase</fullName>
        <ecNumber evidence="3">2.7.7.9</ecNumber>
    </recommendedName>
</protein>